<evidence type="ECO:0000256" key="1">
    <source>
        <dbReference type="ARBA" id="ARBA00001974"/>
    </source>
</evidence>
<evidence type="ECO:0000256" key="18">
    <source>
        <dbReference type="PIRSR" id="PIRSR017205-3"/>
    </source>
</evidence>
<dbReference type="EMBL" id="JXXN02001596">
    <property type="protein sequence ID" value="THD24447.1"/>
    <property type="molecule type" value="Genomic_DNA"/>
</dbReference>
<keyword evidence="5" id="KW-0813">Transport</keyword>
<feature type="binding site" evidence="17">
    <location>
        <position position="272"/>
    </location>
    <ligand>
        <name>FAD</name>
        <dbReference type="ChEBI" id="CHEBI:57692"/>
    </ligand>
</feature>
<feature type="active site" description="Nucleophile" evidence="16">
    <location>
        <position position="419"/>
    </location>
</feature>
<keyword evidence="20" id="KW-1185">Reference proteome</keyword>
<sequence>MTFLKFLLHVTSGADLVRFVVRVVRCAIAAVVMCGRLLILPCIVLLNLHLCCAHDCFAQLHGSVGDVDADVDQVDELNMEILPRLRSILDMEYFHYIQMNLERSCPFFKDDLRCVLRDCRVDDCPVDEVPLGLRTDSVPPGLPSHKYSKIMNTGKLDPSGEIDCQLSNLDNTLSDESRSLLHNWTKHDEMNETLFCELDDERTGNMIYVDLLKNPERYTGYKGEASNRIWYMIYAENCFNEEGQGYASLGPNSDLWQCLEKRAFYRMLSGLHTSITIHLSYRYPRNLIMCTQNCWATNSLTEAEWAPNVREFKNRFHPDSIKEGLNRLRNLYFTYLVELRALAKAAPYLKRQAFYTGDESADRNARLAVHNLLNIIQSKGNMFDERLLFAGNSQETKVLKQRFREHFRNISRIMDCVGCKKCRLWGKIQTQGMGTALKILFSEPDQRIIGPTRDPAYYPGFQLRRQEIVALFNAFGRLSTSIGALRDFCHLMENP</sequence>
<keyword evidence="6" id="KW-0285">Flavoprotein</keyword>
<feature type="disulfide bond" description="Redox-active" evidence="18">
    <location>
        <begin position="419"/>
        <end position="422"/>
    </location>
</feature>
<dbReference type="PIRSF" id="PIRSF017205">
    <property type="entry name" value="ERO1"/>
    <property type="match status" value="1"/>
</dbReference>
<evidence type="ECO:0000313" key="20">
    <source>
        <dbReference type="Proteomes" id="UP000230066"/>
    </source>
</evidence>
<feature type="binding site" evidence="17">
    <location>
        <position position="219"/>
    </location>
    <ligand>
        <name>FAD</name>
        <dbReference type="ChEBI" id="CHEBI:57692"/>
    </ligand>
</feature>
<evidence type="ECO:0000256" key="13">
    <source>
        <dbReference type="ARBA" id="ARBA00023157"/>
    </source>
</evidence>
<evidence type="ECO:0000256" key="6">
    <source>
        <dbReference type="ARBA" id="ARBA00022630"/>
    </source>
</evidence>
<evidence type="ECO:0000256" key="15">
    <source>
        <dbReference type="ARBA" id="ARBA00023284"/>
    </source>
</evidence>
<dbReference type="PANTHER" id="PTHR12613">
    <property type="entry name" value="ERO1-RELATED"/>
    <property type="match status" value="1"/>
</dbReference>
<reference evidence="19" key="1">
    <citation type="submission" date="2019-03" db="EMBL/GenBank/DDBJ databases">
        <title>Improved annotation for the trematode Fasciola hepatica.</title>
        <authorList>
            <person name="Choi Y.-J."/>
            <person name="Martin J."/>
            <person name="Mitreva M."/>
        </authorList>
    </citation>
    <scope>NUCLEOTIDE SEQUENCE [LARGE SCALE GENOMIC DNA]</scope>
</reference>
<evidence type="ECO:0000256" key="2">
    <source>
        <dbReference type="ARBA" id="ARBA00004367"/>
    </source>
</evidence>
<dbReference type="GO" id="GO:0005789">
    <property type="term" value="C:endoplasmic reticulum membrane"/>
    <property type="evidence" value="ECO:0007669"/>
    <property type="project" value="UniProtKB-SubCell"/>
</dbReference>
<gene>
    <name evidence="19" type="ORF">D915_004868</name>
</gene>
<keyword evidence="10" id="KW-0249">Electron transport</keyword>
<dbReference type="PANTHER" id="PTHR12613:SF0">
    <property type="entry name" value="ERO1-LIKE PROTEIN"/>
    <property type="match status" value="1"/>
</dbReference>
<evidence type="ECO:0000256" key="3">
    <source>
        <dbReference type="ARBA" id="ARBA00008277"/>
    </source>
</evidence>
<comment type="caution">
    <text evidence="19">The sequence shown here is derived from an EMBL/GenBank/DDBJ whole genome shotgun (WGS) entry which is preliminary data.</text>
</comment>
<dbReference type="Proteomes" id="UP000230066">
    <property type="component" value="Unassembled WGS sequence"/>
</dbReference>
<comment type="subunit">
    <text evidence="4">May function both as a monomer and a homodimer.</text>
</comment>
<evidence type="ECO:0000256" key="4">
    <source>
        <dbReference type="ARBA" id="ARBA00011802"/>
    </source>
</evidence>
<dbReference type="SUPFAM" id="SSF110019">
    <property type="entry name" value="ERO1-like"/>
    <property type="match status" value="1"/>
</dbReference>
<accession>A0A4E0RU96</accession>
<feature type="disulfide bond" description="Redox-active" evidence="18">
    <location>
        <begin position="114"/>
        <end position="119"/>
    </location>
</feature>
<comment type="cofactor">
    <cofactor evidence="1 17">
        <name>FAD</name>
        <dbReference type="ChEBI" id="CHEBI:57692"/>
    </cofactor>
</comment>
<dbReference type="InterPro" id="IPR037192">
    <property type="entry name" value="ERO1-like_sf"/>
</dbReference>
<keyword evidence="7" id="KW-0732">Signal</keyword>
<dbReference type="InterPro" id="IPR007266">
    <property type="entry name" value="Ero1"/>
</dbReference>
<dbReference type="Pfam" id="PF04137">
    <property type="entry name" value="ERO1"/>
    <property type="match status" value="1"/>
</dbReference>
<evidence type="ECO:0000256" key="14">
    <source>
        <dbReference type="ARBA" id="ARBA00023180"/>
    </source>
</evidence>
<dbReference type="GO" id="GO:0015035">
    <property type="term" value="F:protein-disulfide reductase activity"/>
    <property type="evidence" value="ECO:0007669"/>
    <property type="project" value="InterPro"/>
</dbReference>
<keyword evidence="13 18" id="KW-1015">Disulfide bond</keyword>
<evidence type="ECO:0000256" key="7">
    <source>
        <dbReference type="ARBA" id="ARBA00022729"/>
    </source>
</evidence>
<evidence type="ECO:0000256" key="16">
    <source>
        <dbReference type="PIRSR" id="PIRSR017205-1"/>
    </source>
</evidence>
<keyword evidence="15" id="KW-0676">Redox-active center</keyword>
<feature type="binding site" evidence="17">
    <location>
        <position position="217"/>
    </location>
    <ligand>
        <name>FAD</name>
        <dbReference type="ChEBI" id="CHEBI:57692"/>
    </ligand>
</feature>
<keyword evidence="14" id="KW-0325">Glycoprotein</keyword>
<evidence type="ECO:0000256" key="10">
    <source>
        <dbReference type="ARBA" id="ARBA00022982"/>
    </source>
</evidence>
<protein>
    <submittedName>
        <fullName evidence="19">Endoplasmic oxidoreductin-1</fullName>
    </submittedName>
</protein>
<organism evidence="19 20">
    <name type="scientific">Fasciola hepatica</name>
    <name type="common">Liver fluke</name>
    <dbReference type="NCBI Taxonomy" id="6192"/>
    <lineage>
        <taxon>Eukaryota</taxon>
        <taxon>Metazoa</taxon>
        <taxon>Spiralia</taxon>
        <taxon>Lophotrochozoa</taxon>
        <taxon>Platyhelminthes</taxon>
        <taxon>Trematoda</taxon>
        <taxon>Digenea</taxon>
        <taxon>Plagiorchiida</taxon>
        <taxon>Echinostomata</taxon>
        <taxon>Echinostomatoidea</taxon>
        <taxon>Fasciolidae</taxon>
        <taxon>Fasciola</taxon>
    </lineage>
</organism>
<proteinExistence type="inferred from homology"/>
<evidence type="ECO:0000256" key="9">
    <source>
        <dbReference type="ARBA" id="ARBA00022827"/>
    </source>
</evidence>
<comment type="subcellular location">
    <subcellularLocation>
        <location evidence="2">Endoplasmic reticulum membrane</location>
        <topology evidence="2">Peripheral membrane protein</topology>
        <orientation evidence="2">Lumenal side</orientation>
    </subcellularLocation>
</comment>
<keyword evidence="8" id="KW-0256">Endoplasmic reticulum</keyword>
<evidence type="ECO:0000256" key="8">
    <source>
        <dbReference type="ARBA" id="ARBA00022824"/>
    </source>
</evidence>
<feature type="binding site" evidence="17">
    <location>
        <position position="269"/>
    </location>
    <ligand>
        <name>FAD</name>
        <dbReference type="ChEBI" id="CHEBI:57692"/>
    </ligand>
</feature>
<evidence type="ECO:0000256" key="17">
    <source>
        <dbReference type="PIRSR" id="PIRSR017205-2"/>
    </source>
</evidence>
<evidence type="ECO:0000256" key="12">
    <source>
        <dbReference type="ARBA" id="ARBA00023136"/>
    </source>
</evidence>
<dbReference type="GO" id="GO:0071949">
    <property type="term" value="F:FAD binding"/>
    <property type="evidence" value="ECO:0007669"/>
    <property type="project" value="InterPro"/>
</dbReference>
<dbReference type="GO" id="GO:0034975">
    <property type="term" value="P:protein folding in endoplasmic reticulum"/>
    <property type="evidence" value="ECO:0007669"/>
    <property type="project" value="InterPro"/>
</dbReference>
<name>A0A4E0RU96_FASHE</name>
<feature type="active site" evidence="16">
    <location>
        <position position="422"/>
    </location>
</feature>
<evidence type="ECO:0000256" key="11">
    <source>
        <dbReference type="ARBA" id="ARBA00023002"/>
    </source>
</evidence>
<keyword evidence="12" id="KW-0472">Membrane</keyword>
<feature type="binding site" evidence="17">
    <location>
        <position position="230"/>
    </location>
    <ligand>
        <name>FAD</name>
        <dbReference type="ChEBI" id="CHEBI:57692"/>
    </ligand>
</feature>
<evidence type="ECO:0000256" key="5">
    <source>
        <dbReference type="ARBA" id="ARBA00022448"/>
    </source>
</evidence>
<comment type="similarity">
    <text evidence="3">Belongs to the EROs family.</text>
</comment>
<dbReference type="AlphaFoldDB" id="A0A4E0RU96"/>
<evidence type="ECO:0000313" key="19">
    <source>
        <dbReference type="EMBL" id="THD24447.1"/>
    </source>
</evidence>
<keyword evidence="9 17" id="KW-0274">FAD</keyword>
<feature type="binding site" evidence="17">
    <location>
        <position position="315"/>
    </location>
    <ligand>
        <name>FAD</name>
        <dbReference type="ChEBI" id="CHEBI:57692"/>
    </ligand>
</feature>
<keyword evidence="11" id="KW-0560">Oxidoreductase</keyword>
<dbReference type="GO" id="GO:0016972">
    <property type="term" value="F:thiol oxidase activity"/>
    <property type="evidence" value="ECO:0007669"/>
    <property type="project" value="InterPro"/>
</dbReference>